<sequence>MRPFFPNIVLLLVAFLVFATAPLCVVAGAAPSNALHVFNPLPFSLLAGRAVGALEHPSPIDLEVKSPPGDQVVKCLATIPIVSVHRKKLKGVLENPVVSCSSLPAPSPRSWSGIESQRSTTVLHTKVPTPRKVHPTKATGDGVGERHQRRKIGLRFTKAAPTSSSTKGMSGARSHVHHFMDRVFPHGHPASPTRTWTTSITSSAVKHLHPHGFHNHEHPGGPLPSSTAAAGKHIHHHGRPSHSSSSSPSPSPSPSGRSSRRPIADAKHPEDAAKKAKDKDSRYFDVVWGVFIAGLCFVVLIVTAPSALRCVRRRWARGRGRDAPDSDDDFPEPYALQTYPGGVRTPLPPPPPPPMPLHHHQHIHHVHHSHGSGDAGAHSHNPHVLSSVPSTLPSPPPAYSPLSRVAAESSTAAPTNTTTVPTTSSGLPLGTLAAPPLTAMARGGGGGGGARTRTNPFARADDTRVADMLARRNKANRESWRDWRNAQGVRI</sequence>
<evidence type="ECO:0000313" key="4">
    <source>
        <dbReference type="EMBL" id="KAK7553481.1"/>
    </source>
</evidence>
<protein>
    <submittedName>
        <fullName evidence="4">Uncharacterized protein</fullName>
    </submittedName>
</protein>
<keyword evidence="5" id="KW-1185">Reference proteome</keyword>
<keyword evidence="2" id="KW-0812">Transmembrane</keyword>
<feature type="region of interest" description="Disordered" evidence="1">
    <location>
        <begin position="209"/>
        <end position="279"/>
    </location>
</feature>
<organism evidence="4 5">
    <name type="scientific">Phyllosticta citricarpa</name>
    <dbReference type="NCBI Taxonomy" id="55181"/>
    <lineage>
        <taxon>Eukaryota</taxon>
        <taxon>Fungi</taxon>
        <taxon>Dikarya</taxon>
        <taxon>Ascomycota</taxon>
        <taxon>Pezizomycotina</taxon>
        <taxon>Dothideomycetes</taxon>
        <taxon>Dothideomycetes incertae sedis</taxon>
        <taxon>Botryosphaeriales</taxon>
        <taxon>Phyllostictaceae</taxon>
        <taxon>Phyllosticta</taxon>
    </lineage>
</organism>
<feature type="compositionally biased region" description="Pro residues" evidence="1">
    <location>
        <begin position="346"/>
        <end position="356"/>
    </location>
</feature>
<keyword evidence="2" id="KW-0472">Membrane</keyword>
<feature type="signal peptide" evidence="3">
    <location>
        <begin position="1"/>
        <end position="19"/>
    </location>
</feature>
<name>A0ABR1MM45_9PEZI</name>
<accession>A0ABR1MM45</accession>
<proteinExistence type="predicted"/>
<feature type="compositionally biased region" description="Basic residues" evidence="1">
    <location>
        <begin position="357"/>
        <end position="370"/>
    </location>
</feature>
<feature type="chain" id="PRO_5046420090" evidence="3">
    <location>
        <begin position="20"/>
        <end position="491"/>
    </location>
</feature>
<feature type="compositionally biased region" description="Low complexity" evidence="1">
    <location>
        <begin position="400"/>
        <end position="441"/>
    </location>
</feature>
<dbReference type="EMBL" id="JBBPDW010000004">
    <property type="protein sequence ID" value="KAK7553481.1"/>
    <property type="molecule type" value="Genomic_DNA"/>
</dbReference>
<keyword evidence="2" id="KW-1133">Transmembrane helix</keyword>
<keyword evidence="3" id="KW-0732">Signal</keyword>
<comment type="caution">
    <text evidence="4">The sequence shown here is derived from an EMBL/GenBank/DDBJ whole genome shotgun (WGS) entry which is preliminary data.</text>
</comment>
<evidence type="ECO:0000256" key="2">
    <source>
        <dbReference type="SAM" id="Phobius"/>
    </source>
</evidence>
<feature type="transmembrane region" description="Helical" evidence="2">
    <location>
        <begin position="286"/>
        <end position="311"/>
    </location>
</feature>
<feature type="region of interest" description="Disordered" evidence="1">
    <location>
        <begin position="317"/>
        <end position="456"/>
    </location>
</feature>
<reference evidence="4 5" key="1">
    <citation type="submission" date="2024-04" db="EMBL/GenBank/DDBJ databases">
        <title>Phyllosticta paracitricarpa is synonymous to the EU quarantine fungus P. citricarpa based on phylogenomic analyses.</title>
        <authorList>
            <consortium name="Lawrence Berkeley National Laboratory"/>
            <person name="Van Ingen-Buijs V.A."/>
            <person name="Van Westerhoven A.C."/>
            <person name="Haridas S."/>
            <person name="Skiadas P."/>
            <person name="Martin F."/>
            <person name="Groenewald J.Z."/>
            <person name="Crous P.W."/>
            <person name="Seidl M.F."/>
        </authorList>
    </citation>
    <scope>NUCLEOTIDE SEQUENCE [LARGE SCALE GENOMIC DNA]</scope>
    <source>
        <strain evidence="4 5">CBS 122670</strain>
    </source>
</reference>
<evidence type="ECO:0000256" key="3">
    <source>
        <dbReference type="SAM" id="SignalP"/>
    </source>
</evidence>
<gene>
    <name evidence="4" type="ORF">IWX46DRAFT_637876</name>
</gene>
<dbReference type="Proteomes" id="UP001365128">
    <property type="component" value="Unassembled WGS sequence"/>
</dbReference>
<feature type="compositionally biased region" description="Basic and acidic residues" evidence="1">
    <location>
        <begin position="262"/>
        <end position="279"/>
    </location>
</feature>
<evidence type="ECO:0000256" key="1">
    <source>
        <dbReference type="SAM" id="MobiDB-lite"/>
    </source>
</evidence>
<evidence type="ECO:0000313" key="5">
    <source>
        <dbReference type="Proteomes" id="UP001365128"/>
    </source>
</evidence>
<feature type="region of interest" description="Disordered" evidence="1">
    <location>
        <begin position="128"/>
        <end position="149"/>
    </location>
</feature>